<evidence type="ECO:0000259" key="2">
    <source>
        <dbReference type="Pfam" id="PF13439"/>
    </source>
</evidence>
<feature type="domain" description="Glycosyl transferase family 1" evidence="1">
    <location>
        <begin position="179"/>
        <end position="339"/>
    </location>
</feature>
<evidence type="ECO:0000313" key="3">
    <source>
        <dbReference type="EMBL" id="VYT18360.1"/>
    </source>
</evidence>
<dbReference type="PANTHER" id="PTHR12526">
    <property type="entry name" value="GLYCOSYLTRANSFERASE"/>
    <property type="match status" value="1"/>
</dbReference>
<dbReference type="CDD" id="cd03820">
    <property type="entry name" value="GT4_AmsD-like"/>
    <property type="match status" value="1"/>
</dbReference>
<feature type="domain" description="Glycosyltransferase subfamily 4-like N-terminal" evidence="2">
    <location>
        <begin position="15"/>
        <end position="173"/>
    </location>
</feature>
<proteinExistence type="predicted"/>
<dbReference type="Gene3D" id="3.40.50.2000">
    <property type="entry name" value="Glycogen Phosphorylase B"/>
    <property type="match status" value="2"/>
</dbReference>
<dbReference type="InterPro" id="IPR028098">
    <property type="entry name" value="Glyco_trans_4-like_N"/>
</dbReference>
<name>A0A6N2UKX5_9FIRM</name>
<dbReference type="SUPFAM" id="SSF53756">
    <property type="entry name" value="UDP-Glycosyltransferase/glycogen phosphorylase"/>
    <property type="match status" value="1"/>
</dbReference>
<evidence type="ECO:0000259" key="1">
    <source>
        <dbReference type="Pfam" id="PF00534"/>
    </source>
</evidence>
<organism evidence="3">
    <name type="scientific">[Clostridium] nexile</name>
    <dbReference type="NCBI Taxonomy" id="29361"/>
    <lineage>
        <taxon>Bacteria</taxon>
        <taxon>Bacillati</taxon>
        <taxon>Bacillota</taxon>
        <taxon>Clostridia</taxon>
        <taxon>Lachnospirales</taxon>
        <taxon>Lachnospiraceae</taxon>
        <taxon>Tyzzerella</taxon>
    </lineage>
</organism>
<dbReference type="EC" id="2.4.1.292" evidence="3"/>
<dbReference type="GO" id="GO:0016757">
    <property type="term" value="F:glycosyltransferase activity"/>
    <property type="evidence" value="ECO:0007669"/>
    <property type="project" value="UniProtKB-KW"/>
</dbReference>
<keyword evidence="3" id="KW-0808">Transferase</keyword>
<protein>
    <submittedName>
        <fullName evidence="3">GalNAc-alpha-(1-&gt;4)-GalNAc-alpha-(1-&gt;3)-diNAcBac-PP-undecaprenol alpha-1,4-N-acetyl-D-galactosaminyltransferase</fullName>
        <ecNumber evidence="3">2.4.1.292</ecNumber>
    </submittedName>
</protein>
<dbReference type="AlphaFoldDB" id="A0A6N2UKX5"/>
<sequence>MKRLCFVEYDMTVTGGVEQVTTSLANAFCDAYEVYIYGIFGKGKHVPYDLDPRIHYRAELAEDCRIRKRITSVFKPFKEYIKENEIDVVFLMENHPAITVSPVRFFTKAKYVFCDHGALMNEWEKKDITAFRFWDGLISHKIVTLTEQTRQDYIKRFKTNPKKIRSIYNWIPEEVLKARRPYDSTSKKIITVGRFSEEKGHDMLVEAAKLVLPKYPDWQWDLYGTGDTLDEIRKKIEEYGLEKQLILKGNVKDVYQVYGDYAFLVLPSYREGLPLVLLEAKALGLPMISFDITTGPNEIIKDGKDGYLIPPYDIQKMAERIEKFITDEAQRVSFSKNTEDGIEKFEKKQIYDQWVQLIEELTGEN</sequence>
<keyword evidence="3" id="KW-0328">Glycosyltransferase</keyword>
<dbReference type="InterPro" id="IPR001296">
    <property type="entry name" value="Glyco_trans_1"/>
</dbReference>
<dbReference type="Pfam" id="PF00534">
    <property type="entry name" value="Glycos_transf_1"/>
    <property type="match status" value="1"/>
</dbReference>
<dbReference type="Pfam" id="PF13439">
    <property type="entry name" value="Glyco_transf_4"/>
    <property type="match status" value="1"/>
</dbReference>
<accession>A0A6N2UKX5</accession>
<gene>
    <name evidence="3" type="primary">pglH_2</name>
    <name evidence="3" type="ORF">CNLFYP112_02145</name>
</gene>
<dbReference type="EMBL" id="CACRTG010000021">
    <property type="protein sequence ID" value="VYT18360.1"/>
    <property type="molecule type" value="Genomic_DNA"/>
</dbReference>
<reference evidence="3" key="1">
    <citation type="submission" date="2019-11" db="EMBL/GenBank/DDBJ databases">
        <authorList>
            <person name="Feng L."/>
        </authorList>
    </citation>
    <scope>NUCLEOTIDE SEQUENCE</scope>
    <source>
        <strain evidence="3">CnexileLFYP112</strain>
    </source>
</reference>
<dbReference type="PANTHER" id="PTHR12526:SF630">
    <property type="entry name" value="GLYCOSYLTRANSFERASE"/>
    <property type="match status" value="1"/>
</dbReference>